<dbReference type="OrthoDB" id="1430630at2759"/>
<dbReference type="VEuPathDB" id="FungiDB:ACJ73_07502"/>
<evidence type="ECO:0000256" key="1">
    <source>
        <dbReference type="SAM" id="MobiDB-lite"/>
    </source>
</evidence>
<sequence>MAQQEQEKQANKHRNPAPQFKIGDKVWLNLKNISTDRPSKKLDARNAKYTSIKLQFALARPFLEVLGAKKRPANARPSVPLLALPATGLVPFIIAGTWKGDYNDAAQTLPTTSRADDMTSSSNNDDRVDVSFLVESSDGPDSMSGTDLTDPDLGPPGTGLGKLSQYEPSPDCYKDPQITRTRICQMLPSDYWESKKAQRPKDWVKGHWQWCIQ</sequence>
<name>A0A1J9QLR7_9EURO</name>
<keyword evidence="3" id="KW-1185">Reference proteome</keyword>
<protein>
    <submittedName>
        <fullName evidence="2">Uncharacterized protein</fullName>
    </submittedName>
</protein>
<accession>A0A1J9QLR7</accession>
<comment type="caution">
    <text evidence="2">The sequence shown here is derived from an EMBL/GenBank/DDBJ whole genome shotgun (WGS) entry which is preliminary data.</text>
</comment>
<dbReference type="EMBL" id="LGTZ01001528">
    <property type="protein sequence ID" value="OJD21163.1"/>
    <property type="molecule type" value="Genomic_DNA"/>
</dbReference>
<organism evidence="2 3">
    <name type="scientific">Blastomyces percursus</name>
    <dbReference type="NCBI Taxonomy" id="1658174"/>
    <lineage>
        <taxon>Eukaryota</taxon>
        <taxon>Fungi</taxon>
        <taxon>Dikarya</taxon>
        <taxon>Ascomycota</taxon>
        <taxon>Pezizomycotina</taxon>
        <taxon>Eurotiomycetes</taxon>
        <taxon>Eurotiomycetidae</taxon>
        <taxon>Onygenales</taxon>
        <taxon>Ajellomycetaceae</taxon>
        <taxon>Blastomyces</taxon>
    </lineage>
</organism>
<dbReference type="AlphaFoldDB" id="A0A1J9QLR7"/>
<proteinExistence type="predicted"/>
<dbReference type="Proteomes" id="UP000242791">
    <property type="component" value="Unassembled WGS sequence"/>
</dbReference>
<gene>
    <name evidence="2" type="ORF">ACJ73_07502</name>
</gene>
<evidence type="ECO:0000313" key="2">
    <source>
        <dbReference type="EMBL" id="OJD21163.1"/>
    </source>
</evidence>
<evidence type="ECO:0000313" key="3">
    <source>
        <dbReference type="Proteomes" id="UP000242791"/>
    </source>
</evidence>
<reference evidence="2 3" key="1">
    <citation type="submission" date="2015-08" db="EMBL/GenBank/DDBJ databases">
        <title>Emmonsia species relationships and genome sequence.</title>
        <authorList>
            <person name="Cuomo C.A."/>
            <person name="Schwartz I.S."/>
            <person name="Kenyon C."/>
            <person name="De Hoog G.S."/>
            <person name="Govender N.P."/>
            <person name="Botha A."/>
            <person name="Moreno L."/>
            <person name="De Vries M."/>
            <person name="Munoz J.F."/>
            <person name="Stielow J.B."/>
        </authorList>
    </citation>
    <scope>NUCLEOTIDE SEQUENCE [LARGE SCALE GENOMIC DNA]</scope>
    <source>
        <strain evidence="2 3">EI222</strain>
    </source>
</reference>
<feature type="region of interest" description="Disordered" evidence="1">
    <location>
        <begin position="134"/>
        <end position="170"/>
    </location>
</feature>